<reference evidence="1 2" key="1">
    <citation type="submission" date="2020-05" db="EMBL/GenBank/DDBJ databases">
        <authorList>
            <person name="Thomas B.M."/>
            <person name="Anderson C.E."/>
            <person name="Brown M.J."/>
            <person name="Cox S.O."/>
            <person name="Downey J.L."/>
            <person name="Griffin B.T."/>
            <person name="Jensen A."/>
            <person name="Lee Y."/>
            <person name="Ludwig A.S."/>
            <person name="Moon M."/>
            <person name="Moran M.J."/>
            <person name="Packard T.D."/>
            <person name="Scott T.M."/>
            <person name="Spencer J.B."/>
            <person name="Vander Werff K.J."/>
            <person name="Wells B.M."/>
            <person name="Grose J.H."/>
            <person name="Breakwell D."/>
            <person name="Chamberlain J.D."/>
            <person name="Doxey E.C."/>
            <person name="Eastley D."/>
            <person name="Hendricks M.C."/>
            <person name="Pollenz R.S."/>
            <person name="Garlena R.A."/>
            <person name="Russell D.A."/>
            <person name="Pope W.H."/>
            <person name="Jacobs-Sera D."/>
            <person name="Hatfull G.F."/>
        </authorList>
    </citation>
    <scope>NUCLEOTIDE SEQUENCE [LARGE SCALE GENOMIC DNA]</scope>
</reference>
<dbReference type="GeneID" id="62648573"/>
<organism evidence="1 2">
    <name type="scientific">Microbacterium phage Bri160</name>
    <dbReference type="NCBI Taxonomy" id="2743990"/>
    <lineage>
        <taxon>Viruses</taxon>
        <taxon>Duplodnaviria</taxon>
        <taxon>Heunggongvirae</taxon>
        <taxon>Uroviricota</taxon>
        <taxon>Caudoviricetes</taxon>
        <taxon>Orlajensenviridae</taxon>
        <taxon>Pelczarvirinae</taxon>
        <taxon>Paopuvirus</taxon>
        <taxon>Paopuvirus bri160</taxon>
    </lineage>
</organism>
<evidence type="ECO:0000313" key="1">
    <source>
        <dbReference type="EMBL" id="QLF83181.1"/>
    </source>
</evidence>
<dbReference type="KEGG" id="vg:62648573"/>
<evidence type="ECO:0000313" key="2">
    <source>
        <dbReference type="Proteomes" id="UP000510889"/>
    </source>
</evidence>
<dbReference type="Proteomes" id="UP000510889">
    <property type="component" value="Segment"/>
</dbReference>
<gene>
    <name evidence="1" type="primary">23</name>
    <name evidence="1" type="ORF">SEA_BRI160_23</name>
</gene>
<proteinExistence type="predicted"/>
<dbReference type="RefSeq" id="YP_009996658.1">
    <property type="nucleotide sequence ID" value="NC_052934.1"/>
</dbReference>
<protein>
    <submittedName>
        <fullName evidence="1">Uncharacterized protein</fullName>
    </submittedName>
</protein>
<dbReference type="EMBL" id="MT521990">
    <property type="protein sequence ID" value="QLF83181.1"/>
    <property type="molecule type" value="Genomic_DNA"/>
</dbReference>
<keyword evidence="2" id="KW-1185">Reference proteome</keyword>
<name>A0A7D5FSY6_9CAUD</name>
<accession>A0A7D5FSY6</accession>
<sequence length="128" mass="13796">MTNSTTTRETANHLSELTAGARAAATRARRARQIDLLNAARSLGLQLDAARTQLIVTGTEGLPAAEAFVAAGSVELGGIVAQLDRLDLGIDRIAAERVDAGDVIAWLEWHSIHLYPYQRRAIERLLPA</sequence>